<keyword evidence="7" id="KW-1185">Reference proteome</keyword>
<dbReference type="Pfam" id="PF07676">
    <property type="entry name" value="PD40"/>
    <property type="match status" value="2"/>
</dbReference>
<evidence type="ECO:0000313" key="7">
    <source>
        <dbReference type="Proteomes" id="UP001500936"/>
    </source>
</evidence>
<dbReference type="PANTHER" id="PTHR30329">
    <property type="entry name" value="STATOR ELEMENT OF FLAGELLAR MOTOR COMPLEX"/>
    <property type="match status" value="1"/>
</dbReference>
<dbReference type="CDD" id="cd07185">
    <property type="entry name" value="OmpA_C-like"/>
    <property type="match status" value="1"/>
</dbReference>
<protein>
    <submittedName>
        <fullName evidence="6">OmpA family protein</fullName>
    </submittedName>
</protein>
<dbReference type="PANTHER" id="PTHR30329:SF21">
    <property type="entry name" value="LIPOPROTEIN YIAD-RELATED"/>
    <property type="match status" value="1"/>
</dbReference>
<sequence length="767" mass="86374">MYETRMNYSVRTLLLLGLVFSSHILLAQSGRLRAANKQFDDMSYATAVRMYEEFLRGDKKNQPAETREAMLKLAYSYRKMQDTRNAERVYGELVKSYDDLSSEVYLYYAQALASNGKYRDSQKIYSRYGEKQKEDMRGRRFTMSYMDMNRFYQDSSSYQMAALPINTRQADFSPMYYKNGLVFVSARDESGAVKRVFGWNQTPFLDLYFFPDTTQFKPLTNDPAVRTTSTAVLGGGSAVNLPSDATVDDKNLSKAEKFSRTLNTKYHEGPLTFSKDQKMVIFTRNNTSKGKAGKSSDGVKKLKLYSAVEKNGTWTDIQELPFNSNEYSVGHPAFSPDNTKLYFVSDMPGGYGGTDIYVAEYVNGQWSTPVNMGKEINTEGNEMFPFVDENNNLYFSSDGHEGLGGLDVFFAELKDGIAYKGVENVGAPINSEKDDFGIITNKNRSSGYVSSNRKRGVSDDDIFMFRKNCRQLNILVYDAKTGSPLEGADVRVLRGEISQALRITGQDGKADLCLETSADYEFKAAKEGFQTNSVKFSTLTQSKQPVMTVSIYLQRTEGALMKGVVKAEVDQSPAAGVKVTFRNEKDKTEQTVVTGPDGSYEFNMKPGAPYSITAEKDRYATKRAKYEKMRPGRSPKVITDSLGLYGEGDVFQLKNIYYDLNKFFIRPDAAKELDRVVELLKEYPEMKIELRAHTDARASDVYNLRLSESRARAAMDYLVARGVNPGRLLAKGYGETEVVNGCVDGVECSEPEHQQNRRTEFKIVSVQ</sequence>
<keyword evidence="2 4" id="KW-0472">Membrane</keyword>
<dbReference type="InterPro" id="IPR008969">
    <property type="entry name" value="CarboxyPept-like_regulatory"/>
</dbReference>
<dbReference type="InterPro" id="IPR011659">
    <property type="entry name" value="WD40"/>
</dbReference>
<organism evidence="6 7">
    <name type="scientific">Nibrella viscosa</name>
    <dbReference type="NCBI Taxonomy" id="1084524"/>
    <lineage>
        <taxon>Bacteria</taxon>
        <taxon>Pseudomonadati</taxon>
        <taxon>Bacteroidota</taxon>
        <taxon>Cytophagia</taxon>
        <taxon>Cytophagales</taxon>
        <taxon>Spirosomataceae</taxon>
        <taxon>Nibrella</taxon>
    </lineage>
</organism>
<dbReference type="EMBL" id="BAABHB010000003">
    <property type="protein sequence ID" value="GAA4404484.1"/>
    <property type="molecule type" value="Genomic_DNA"/>
</dbReference>
<name>A0ABP8KE70_9BACT</name>
<dbReference type="PROSITE" id="PS51123">
    <property type="entry name" value="OMPA_2"/>
    <property type="match status" value="1"/>
</dbReference>
<evidence type="ECO:0000256" key="4">
    <source>
        <dbReference type="PROSITE-ProRule" id="PRU00473"/>
    </source>
</evidence>
<dbReference type="Gene3D" id="3.30.1330.60">
    <property type="entry name" value="OmpA-like domain"/>
    <property type="match status" value="1"/>
</dbReference>
<dbReference type="InterPro" id="IPR050330">
    <property type="entry name" value="Bact_OuterMem_StrucFunc"/>
</dbReference>
<dbReference type="InterPro" id="IPR011990">
    <property type="entry name" value="TPR-like_helical_dom_sf"/>
</dbReference>
<dbReference type="InterPro" id="IPR006664">
    <property type="entry name" value="OMP_bac"/>
</dbReference>
<evidence type="ECO:0000256" key="3">
    <source>
        <dbReference type="ARBA" id="ARBA00023237"/>
    </source>
</evidence>
<accession>A0ABP8KE70</accession>
<comment type="subcellular location">
    <subcellularLocation>
        <location evidence="1">Cell outer membrane</location>
    </subcellularLocation>
</comment>
<dbReference type="SUPFAM" id="SSF103088">
    <property type="entry name" value="OmpA-like"/>
    <property type="match status" value="1"/>
</dbReference>
<dbReference type="PRINTS" id="PR01021">
    <property type="entry name" value="OMPADOMAIN"/>
</dbReference>
<keyword evidence="3" id="KW-0998">Cell outer membrane</keyword>
<dbReference type="Gene3D" id="2.120.10.30">
    <property type="entry name" value="TolB, C-terminal domain"/>
    <property type="match status" value="1"/>
</dbReference>
<dbReference type="Gene3D" id="2.60.40.1120">
    <property type="entry name" value="Carboxypeptidase-like, regulatory domain"/>
    <property type="match status" value="2"/>
</dbReference>
<dbReference type="InterPro" id="IPR006665">
    <property type="entry name" value="OmpA-like"/>
</dbReference>
<feature type="domain" description="OmpA-like" evidence="5">
    <location>
        <begin position="645"/>
        <end position="767"/>
    </location>
</feature>
<gene>
    <name evidence="6" type="ORF">GCM10023187_21880</name>
</gene>
<reference evidence="7" key="1">
    <citation type="journal article" date="2019" name="Int. J. Syst. Evol. Microbiol.">
        <title>The Global Catalogue of Microorganisms (GCM) 10K type strain sequencing project: providing services to taxonomists for standard genome sequencing and annotation.</title>
        <authorList>
            <consortium name="The Broad Institute Genomics Platform"/>
            <consortium name="The Broad Institute Genome Sequencing Center for Infectious Disease"/>
            <person name="Wu L."/>
            <person name="Ma J."/>
        </authorList>
    </citation>
    <scope>NUCLEOTIDE SEQUENCE [LARGE SCALE GENOMIC DNA]</scope>
    <source>
        <strain evidence="7">JCM 17925</strain>
    </source>
</reference>
<dbReference type="SUPFAM" id="SSF82171">
    <property type="entry name" value="DPP6 N-terminal domain-like"/>
    <property type="match status" value="1"/>
</dbReference>
<evidence type="ECO:0000313" key="6">
    <source>
        <dbReference type="EMBL" id="GAA4404484.1"/>
    </source>
</evidence>
<comment type="caution">
    <text evidence="6">The sequence shown here is derived from an EMBL/GenBank/DDBJ whole genome shotgun (WGS) entry which is preliminary data.</text>
</comment>
<dbReference type="Gene3D" id="1.25.40.10">
    <property type="entry name" value="Tetratricopeptide repeat domain"/>
    <property type="match status" value="1"/>
</dbReference>
<dbReference type="SUPFAM" id="SSF48452">
    <property type="entry name" value="TPR-like"/>
    <property type="match status" value="1"/>
</dbReference>
<dbReference type="InterPro" id="IPR011042">
    <property type="entry name" value="6-blade_b-propeller_TolB-like"/>
</dbReference>
<dbReference type="Pfam" id="PF13620">
    <property type="entry name" value="CarboxypepD_reg"/>
    <property type="match status" value="1"/>
</dbReference>
<dbReference type="InterPro" id="IPR036737">
    <property type="entry name" value="OmpA-like_sf"/>
</dbReference>
<dbReference type="Proteomes" id="UP001500936">
    <property type="component" value="Unassembled WGS sequence"/>
</dbReference>
<evidence type="ECO:0000256" key="2">
    <source>
        <dbReference type="ARBA" id="ARBA00023136"/>
    </source>
</evidence>
<dbReference type="Pfam" id="PF00691">
    <property type="entry name" value="OmpA"/>
    <property type="match status" value="1"/>
</dbReference>
<evidence type="ECO:0000259" key="5">
    <source>
        <dbReference type="PROSITE" id="PS51123"/>
    </source>
</evidence>
<proteinExistence type="predicted"/>
<evidence type="ECO:0000256" key="1">
    <source>
        <dbReference type="ARBA" id="ARBA00004442"/>
    </source>
</evidence>
<dbReference type="SUPFAM" id="SSF49464">
    <property type="entry name" value="Carboxypeptidase regulatory domain-like"/>
    <property type="match status" value="1"/>
</dbReference>